<accession>A0A5N6N5T4</accession>
<comment type="caution">
    <text evidence="1">The sequence shown here is derived from an EMBL/GenBank/DDBJ whole genome shotgun (WGS) entry which is preliminary data.</text>
</comment>
<evidence type="ECO:0000313" key="2">
    <source>
        <dbReference type="Proteomes" id="UP000326396"/>
    </source>
</evidence>
<reference evidence="1 2" key="1">
    <citation type="submission" date="2019-05" db="EMBL/GenBank/DDBJ databases">
        <title>Mikania micrantha, genome provides insights into the molecular mechanism of rapid growth.</title>
        <authorList>
            <person name="Liu B."/>
        </authorList>
    </citation>
    <scope>NUCLEOTIDE SEQUENCE [LARGE SCALE GENOMIC DNA]</scope>
    <source>
        <strain evidence="1">NLD-2019</strain>
        <tissue evidence="1">Leaf</tissue>
    </source>
</reference>
<name>A0A5N6N5T4_9ASTR</name>
<proteinExistence type="predicted"/>
<evidence type="ECO:0008006" key="3">
    <source>
        <dbReference type="Google" id="ProtNLM"/>
    </source>
</evidence>
<dbReference type="Proteomes" id="UP000326396">
    <property type="component" value="Linkage Group LG3"/>
</dbReference>
<gene>
    <name evidence="1" type="ORF">E3N88_25814</name>
</gene>
<sequence length="88" mass="10091">MAEIYAAVASQNSKIHSILISETEVGSTNKVPKLLDLTDYENWKGRFETHLNGTDTNLWERILSPYERPRVVGADLYQILERLDQSQI</sequence>
<evidence type="ECO:0000313" key="1">
    <source>
        <dbReference type="EMBL" id="KAD4385645.1"/>
    </source>
</evidence>
<keyword evidence="2" id="KW-1185">Reference proteome</keyword>
<dbReference type="AlphaFoldDB" id="A0A5N6N5T4"/>
<protein>
    <recommendedName>
        <fullName evidence="3">DUF4219 domain-containing protein</fullName>
    </recommendedName>
</protein>
<organism evidence="1 2">
    <name type="scientific">Mikania micrantha</name>
    <name type="common">bitter vine</name>
    <dbReference type="NCBI Taxonomy" id="192012"/>
    <lineage>
        <taxon>Eukaryota</taxon>
        <taxon>Viridiplantae</taxon>
        <taxon>Streptophyta</taxon>
        <taxon>Embryophyta</taxon>
        <taxon>Tracheophyta</taxon>
        <taxon>Spermatophyta</taxon>
        <taxon>Magnoliopsida</taxon>
        <taxon>eudicotyledons</taxon>
        <taxon>Gunneridae</taxon>
        <taxon>Pentapetalae</taxon>
        <taxon>asterids</taxon>
        <taxon>campanulids</taxon>
        <taxon>Asterales</taxon>
        <taxon>Asteraceae</taxon>
        <taxon>Asteroideae</taxon>
        <taxon>Heliantheae alliance</taxon>
        <taxon>Eupatorieae</taxon>
        <taxon>Mikania</taxon>
    </lineage>
</organism>
<dbReference type="EMBL" id="SZYD01000013">
    <property type="protein sequence ID" value="KAD4385645.1"/>
    <property type="molecule type" value="Genomic_DNA"/>
</dbReference>